<name>V4HAL1_PSEL2</name>
<evidence type="ECO:0000313" key="1">
    <source>
        <dbReference type="EMBL" id="ESP94501.1"/>
    </source>
</evidence>
<protein>
    <submittedName>
        <fullName evidence="1">Uncharacterized protein</fullName>
    </submittedName>
</protein>
<dbReference type="AlphaFoldDB" id="V4HAL1"/>
<reference evidence="1 2" key="1">
    <citation type="submission" date="2013-07" db="EMBL/GenBank/DDBJ databases">
        <title>Draft genome sequence of Pseudoalteromonas luteoviolacea 2ta16.</title>
        <authorList>
            <person name="Allen E.E."/>
            <person name="Azam F."/>
            <person name="Podell S."/>
        </authorList>
    </citation>
    <scope>NUCLEOTIDE SEQUENCE [LARGE SCALE GENOMIC DNA]</scope>
    <source>
        <strain evidence="1 2">2ta16</strain>
    </source>
</reference>
<dbReference type="Proteomes" id="UP000017820">
    <property type="component" value="Unassembled WGS sequence"/>
</dbReference>
<comment type="caution">
    <text evidence="1">The sequence shown here is derived from an EMBL/GenBank/DDBJ whole genome shotgun (WGS) entry which is preliminary data.</text>
</comment>
<accession>V4HAL1</accession>
<evidence type="ECO:0000313" key="2">
    <source>
        <dbReference type="Proteomes" id="UP000017820"/>
    </source>
</evidence>
<organism evidence="1 2">
    <name type="scientific">Pseudoalteromonas luteoviolacea (strain 2ta16)</name>
    <dbReference type="NCBI Taxonomy" id="1353533"/>
    <lineage>
        <taxon>Bacteria</taxon>
        <taxon>Pseudomonadati</taxon>
        <taxon>Pseudomonadota</taxon>
        <taxon>Gammaproteobacteria</taxon>
        <taxon>Alteromonadales</taxon>
        <taxon>Pseudoalteromonadaceae</taxon>
        <taxon>Pseudoalteromonas</taxon>
    </lineage>
</organism>
<sequence>MNEHAVIYKTPKALGNIKASFCSLYSYTSNQK</sequence>
<gene>
    <name evidence="1" type="ORF">PL2TA16_00501</name>
</gene>
<proteinExistence type="predicted"/>
<dbReference type="EMBL" id="AUSV01000013">
    <property type="protein sequence ID" value="ESP94501.1"/>
    <property type="molecule type" value="Genomic_DNA"/>
</dbReference>